<sequence length="154" mass="17809">MELEIKNMISKEFKSLPLYGVCQEELDFLEAQKFASLKDFTQTTFPFCFASLSQSELFEAYMFVKAQKYLDLIDSYRAQGYQNSSELELAFLDISTLISSELSLLENLLSKSEFHFTCTSYQSKDSLHIAEVITQEKEVLSEFDLDKHGYIENL</sequence>
<accession>A0A2S4N5E6</accession>
<protein>
    <submittedName>
        <fullName evidence="1">Uncharacterized protein</fullName>
    </submittedName>
</protein>
<proteinExistence type="predicted"/>
<dbReference type="Proteomes" id="UP000237056">
    <property type="component" value="Unassembled WGS sequence"/>
</dbReference>
<dbReference type="EMBL" id="PQNY01000017">
    <property type="protein sequence ID" value="POS00921.1"/>
    <property type="molecule type" value="Genomic_DNA"/>
</dbReference>
<dbReference type="AlphaFoldDB" id="A0A2S4N5E6"/>
<dbReference type="RefSeq" id="WP_103726878.1">
    <property type="nucleotide sequence ID" value="NZ_PQNY01000017.1"/>
</dbReference>
<reference evidence="1 2" key="1">
    <citation type="submission" date="2018-01" db="EMBL/GenBank/DDBJ databases">
        <title>Genomic Encyclopedia of Type Strains, Phase I: the one thousand microbial genomes (KMG-I) project.</title>
        <authorList>
            <person name="Goeker M."/>
        </authorList>
    </citation>
    <scope>NUCLEOTIDE SEQUENCE [LARGE SCALE GENOMIC DNA]</scope>
    <source>
        <strain evidence="1 2">DSM 17960</strain>
    </source>
</reference>
<comment type="caution">
    <text evidence="1">The sequence shown here is derived from an EMBL/GenBank/DDBJ whole genome shotgun (WGS) entry which is preliminary data.</text>
</comment>
<evidence type="ECO:0000313" key="2">
    <source>
        <dbReference type="Proteomes" id="UP000237056"/>
    </source>
</evidence>
<gene>
    <name evidence="1" type="ORF">Q361_11724</name>
</gene>
<name>A0A2S4N5E6_9FLAO</name>
<keyword evidence="2" id="KW-1185">Reference proteome</keyword>
<evidence type="ECO:0000313" key="1">
    <source>
        <dbReference type="EMBL" id="POS00921.1"/>
    </source>
</evidence>
<organism evidence="1 2">
    <name type="scientific">Flavobacterium croceum DSM 17960</name>
    <dbReference type="NCBI Taxonomy" id="1121886"/>
    <lineage>
        <taxon>Bacteria</taxon>
        <taxon>Pseudomonadati</taxon>
        <taxon>Bacteroidota</taxon>
        <taxon>Flavobacteriia</taxon>
        <taxon>Flavobacteriales</taxon>
        <taxon>Flavobacteriaceae</taxon>
        <taxon>Flavobacterium</taxon>
    </lineage>
</organism>